<keyword evidence="3" id="KW-0269">Exonuclease</keyword>
<dbReference type="EMBL" id="JASSZA010000010">
    <property type="protein sequence ID" value="KAK2099822.1"/>
    <property type="molecule type" value="Genomic_DNA"/>
</dbReference>
<dbReference type="InterPro" id="IPR047021">
    <property type="entry name" value="REXO1/3/4-like"/>
</dbReference>
<dbReference type="SUPFAM" id="SSF53098">
    <property type="entry name" value="Ribonuclease H-like"/>
    <property type="match status" value="1"/>
</dbReference>
<dbReference type="InterPro" id="IPR036397">
    <property type="entry name" value="RNaseH_sf"/>
</dbReference>
<accession>A0ABQ9URY0</accession>
<evidence type="ECO:0000256" key="2">
    <source>
        <dbReference type="ARBA" id="ARBA00022801"/>
    </source>
</evidence>
<keyword evidence="2" id="KW-0378">Hydrolase</keyword>
<proteinExistence type="predicted"/>
<evidence type="ECO:0000313" key="4">
    <source>
        <dbReference type="Proteomes" id="UP001266305"/>
    </source>
</evidence>
<dbReference type="PANTHER" id="PTHR12801:SF62">
    <property type="entry name" value="RNA EXONUCLEASE 1 HOMOLOG"/>
    <property type="match status" value="1"/>
</dbReference>
<dbReference type="Proteomes" id="UP001266305">
    <property type="component" value="Unassembled WGS sequence"/>
</dbReference>
<dbReference type="Gene3D" id="3.30.420.10">
    <property type="entry name" value="Ribonuclease H-like superfamily/Ribonuclease H"/>
    <property type="match status" value="1"/>
</dbReference>
<evidence type="ECO:0000256" key="1">
    <source>
        <dbReference type="ARBA" id="ARBA00022722"/>
    </source>
</evidence>
<protein>
    <submittedName>
        <fullName evidence="3">RNA exonuclease 1</fullName>
    </submittedName>
</protein>
<name>A0ABQ9URY0_SAGOE</name>
<organism evidence="3 4">
    <name type="scientific">Saguinus oedipus</name>
    <name type="common">Cotton-top tamarin</name>
    <name type="synonym">Oedipomidas oedipus</name>
    <dbReference type="NCBI Taxonomy" id="9490"/>
    <lineage>
        <taxon>Eukaryota</taxon>
        <taxon>Metazoa</taxon>
        <taxon>Chordata</taxon>
        <taxon>Craniata</taxon>
        <taxon>Vertebrata</taxon>
        <taxon>Euteleostomi</taxon>
        <taxon>Mammalia</taxon>
        <taxon>Eutheria</taxon>
        <taxon>Euarchontoglires</taxon>
        <taxon>Primates</taxon>
        <taxon>Haplorrhini</taxon>
        <taxon>Platyrrhini</taxon>
        <taxon>Cebidae</taxon>
        <taxon>Callitrichinae</taxon>
        <taxon>Saguinus</taxon>
    </lineage>
</organism>
<dbReference type="PANTHER" id="PTHR12801">
    <property type="entry name" value="RNA EXONUCLEASE REXO1 / RECO3 FAMILY MEMBER-RELATED"/>
    <property type="match status" value="1"/>
</dbReference>
<evidence type="ECO:0000313" key="3">
    <source>
        <dbReference type="EMBL" id="KAK2099822.1"/>
    </source>
</evidence>
<comment type="caution">
    <text evidence="3">The sequence shown here is derived from an EMBL/GenBank/DDBJ whole genome shotgun (WGS) entry which is preliminary data.</text>
</comment>
<reference evidence="3 4" key="1">
    <citation type="submission" date="2023-05" db="EMBL/GenBank/DDBJ databases">
        <title>B98-5 Cell Line De Novo Hybrid Assembly: An Optical Mapping Approach.</title>
        <authorList>
            <person name="Kananen K."/>
            <person name="Auerbach J.A."/>
            <person name="Kautto E."/>
            <person name="Blachly J.S."/>
        </authorList>
    </citation>
    <scope>NUCLEOTIDE SEQUENCE [LARGE SCALE GENOMIC DNA]</scope>
    <source>
        <strain evidence="3">B95-8</strain>
        <tissue evidence="3">Cell line</tissue>
    </source>
</reference>
<dbReference type="InterPro" id="IPR012337">
    <property type="entry name" value="RNaseH-like_sf"/>
</dbReference>
<keyword evidence="1" id="KW-0540">Nuclease</keyword>
<sequence length="121" mass="13751">MRVTVVDTDVHVVHDTFVKPDNMIVDYNIRFSCMLEADLADTSVTLHDIQAILLSMCIANTILIRHSLQSNLLALKVIHSTIVDMSVLFPHRLGLPCKWSLWNLMATTSDRYPGQYRLAQL</sequence>
<gene>
    <name evidence="3" type="primary">REXO1_1</name>
    <name evidence="3" type="ORF">P7K49_021170</name>
</gene>
<keyword evidence="4" id="KW-1185">Reference proteome</keyword>
<dbReference type="GO" id="GO:0004527">
    <property type="term" value="F:exonuclease activity"/>
    <property type="evidence" value="ECO:0007669"/>
    <property type="project" value="UniProtKB-KW"/>
</dbReference>